<dbReference type="SUPFAM" id="SSF56601">
    <property type="entry name" value="beta-lactamase/transpeptidase-like"/>
    <property type="match status" value="1"/>
</dbReference>
<evidence type="ECO:0000313" key="3">
    <source>
        <dbReference type="Proteomes" id="UP000269198"/>
    </source>
</evidence>
<comment type="caution">
    <text evidence="2">The sequence shown here is derived from an EMBL/GenBank/DDBJ whole genome shotgun (WGS) entry which is preliminary data.</text>
</comment>
<evidence type="ECO:0000259" key="1">
    <source>
        <dbReference type="Pfam" id="PF00144"/>
    </source>
</evidence>
<accession>A0A3N0E2M6</accession>
<name>A0A3N0E2M6_9ACTN</name>
<dbReference type="EMBL" id="RJMB01000026">
    <property type="protein sequence ID" value="RNL82091.1"/>
    <property type="molecule type" value="Genomic_DNA"/>
</dbReference>
<keyword evidence="2" id="KW-0378">Hydrolase</keyword>
<evidence type="ECO:0000313" key="2">
    <source>
        <dbReference type="EMBL" id="RNL82091.1"/>
    </source>
</evidence>
<dbReference type="PANTHER" id="PTHR46825">
    <property type="entry name" value="D-ALANYL-D-ALANINE-CARBOXYPEPTIDASE/ENDOPEPTIDASE AMPH"/>
    <property type="match status" value="1"/>
</dbReference>
<feature type="domain" description="Beta-lactamase-related" evidence="1">
    <location>
        <begin position="15"/>
        <end position="338"/>
    </location>
</feature>
<proteinExistence type="predicted"/>
<dbReference type="InterPro" id="IPR050491">
    <property type="entry name" value="AmpC-like"/>
</dbReference>
<gene>
    <name evidence="2" type="ORF">EFW17_20195</name>
</gene>
<keyword evidence="3" id="KW-1185">Reference proteome</keyword>
<dbReference type="Gene3D" id="3.40.710.10">
    <property type="entry name" value="DD-peptidase/beta-lactamase superfamily"/>
    <property type="match status" value="1"/>
</dbReference>
<dbReference type="RefSeq" id="WP_123203003.1">
    <property type="nucleotide sequence ID" value="NZ_RJMB01000026.1"/>
</dbReference>
<reference evidence="2 3" key="1">
    <citation type="submission" date="2018-11" db="EMBL/GenBank/DDBJ databases">
        <title>The genome draft of YIM 96095.</title>
        <authorList>
            <person name="Tang S.-K."/>
            <person name="Chunyu W.-X."/>
            <person name="Feng Y.-Z."/>
        </authorList>
    </citation>
    <scope>NUCLEOTIDE SEQUENCE [LARGE SCALE GENOMIC DNA]</scope>
    <source>
        <strain evidence="2 3">YIM 96095</strain>
    </source>
</reference>
<dbReference type="InterPro" id="IPR001466">
    <property type="entry name" value="Beta-lactam-related"/>
</dbReference>
<dbReference type="GO" id="GO:0016787">
    <property type="term" value="F:hydrolase activity"/>
    <property type="evidence" value="ECO:0007669"/>
    <property type="project" value="UniProtKB-KW"/>
</dbReference>
<dbReference type="OrthoDB" id="3171327at2"/>
<dbReference type="InterPro" id="IPR012338">
    <property type="entry name" value="Beta-lactam/transpept-like"/>
</dbReference>
<protein>
    <submittedName>
        <fullName evidence="2">Class A beta-lactamase-related serine hydrolase</fullName>
    </submittedName>
</protein>
<dbReference type="Proteomes" id="UP000269198">
    <property type="component" value="Unassembled WGS sequence"/>
</dbReference>
<sequence length="352" mass="37429">MSTPTRQLVDLLEEHVGPLVGTRTPAVGAAIVRGDDAAVLAGGRPHKGQREIADAHTAFETGSLTKTCTALLLAEMVAHGDVSPTDPVETHLPRHAHPRPGKAQITLVDLATHTAGLPRLPRNLFLPAARNWLSDPYARYTREDLYHATARLRPGRFAGTPRYSTFGVGLLGQILADAAGTSYPQLLATRVLHPLGMDGSGAPPAIAPTTPHATGHHRGRPVGHWHFDALAGAGALRSTATDMLCYLRAHLHPEWLPPTLAHAVRDVALPRHRMSGPAGASGTSVALVWNHRHTHGEELLWHTGGTGGFTAFAGFSPTAVAGVAVLANTRPTHRDPVLSAARRLFRSAVFPK</sequence>
<organism evidence="2 3">
    <name type="scientific">Halostreptopolyspora alba</name>
    <dbReference type="NCBI Taxonomy" id="2487137"/>
    <lineage>
        <taxon>Bacteria</taxon>
        <taxon>Bacillati</taxon>
        <taxon>Actinomycetota</taxon>
        <taxon>Actinomycetes</taxon>
        <taxon>Streptosporangiales</taxon>
        <taxon>Nocardiopsidaceae</taxon>
        <taxon>Halostreptopolyspora</taxon>
    </lineage>
</organism>
<dbReference type="Pfam" id="PF00144">
    <property type="entry name" value="Beta-lactamase"/>
    <property type="match status" value="1"/>
</dbReference>
<dbReference type="PANTHER" id="PTHR46825:SF7">
    <property type="entry name" value="D-ALANYL-D-ALANINE CARBOXYPEPTIDASE"/>
    <property type="match status" value="1"/>
</dbReference>
<dbReference type="AlphaFoldDB" id="A0A3N0E2M6"/>